<name>U9TIB8_RHIID</name>
<dbReference type="HOGENOM" id="CLU_2623242_0_0_1"/>
<dbReference type="EMBL" id="KI290639">
    <property type="protein sequence ID" value="ESA07187.1"/>
    <property type="molecule type" value="Genomic_DNA"/>
</dbReference>
<gene>
    <name evidence="1" type="ORF">GLOINDRAFT_33194</name>
</gene>
<proteinExistence type="predicted"/>
<evidence type="ECO:0000313" key="1">
    <source>
        <dbReference type="EMBL" id="ESA07187.1"/>
    </source>
</evidence>
<sequence>MFRQQLSHRQGNLGLELLGLVNSFIIQNWIKVLKEEDLTIVHFVKKSAIDYFVQLEYWGLEIAEFWENIEIYWEDFIL</sequence>
<dbReference type="AlphaFoldDB" id="U9TIB8"/>
<organism evidence="1">
    <name type="scientific">Rhizophagus irregularis (strain DAOM 181602 / DAOM 197198 / MUCL 43194)</name>
    <name type="common">Arbuscular mycorrhizal fungus</name>
    <name type="synonym">Glomus intraradices</name>
    <dbReference type="NCBI Taxonomy" id="747089"/>
    <lineage>
        <taxon>Eukaryota</taxon>
        <taxon>Fungi</taxon>
        <taxon>Fungi incertae sedis</taxon>
        <taxon>Mucoromycota</taxon>
        <taxon>Glomeromycotina</taxon>
        <taxon>Glomeromycetes</taxon>
        <taxon>Glomerales</taxon>
        <taxon>Glomeraceae</taxon>
        <taxon>Rhizophagus</taxon>
    </lineage>
</organism>
<accession>U9TIB8</accession>
<reference evidence="1" key="1">
    <citation type="submission" date="2013-07" db="EMBL/GenBank/DDBJ databases">
        <title>The genome of an arbuscular mycorrhizal fungus provides insights into the evolution of the oldest plant symbiosis.</title>
        <authorList>
            <consortium name="DOE Joint Genome Institute"/>
            <person name="Tisserant E."/>
            <person name="Malbreil M."/>
            <person name="Kuo A."/>
            <person name="Kohler A."/>
            <person name="Symeonidi A."/>
            <person name="Balestrini R."/>
            <person name="Charron P."/>
            <person name="Duensing N."/>
            <person name="Frei-dit-Frey N."/>
            <person name="Gianinazzi-Pearson V."/>
            <person name="Gilbert B."/>
            <person name="Handa Y."/>
            <person name="Hijri M."/>
            <person name="Kaul R."/>
            <person name="Kawaguchi M."/>
            <person name="Krajinski F."/>
            <person name="Lammers P."/>
            <person name="Lapierre D."/>
            <person name="Masclaux F.G."/>
            <person name="Murat C."/>
            <person name="Morin E."/>
            <person name="Ndikumana S."/>
            <person name="Pagni M."/>
            <person name="Petitpierre D."/>
            <person name="Requena N."/>
            <person name="Rosikiewicz P."/>
            <person name="Riley R."/>
            <person name="Saito K."/>
            <person name="San Clemente H."/>
            <person name="Shapiro H."/>
            <person name="van Tuinen D."/>
            <person name="Becard G."/>
            <person name="Bonfante P."/>
            <person name="Paszkowski U."/>
            <person name="Shachar-Hill Y."/>
            <person name="Young J.P."/>
            <person name="Sanders I.R."/>
            <person name="Henrissat B."/>
            <person name="Rensing S.A."/>
            <person name="Grigoriev I.V."/>
            <person name="Corradi N."/>
            <person name="Roux C."/>
            <person name="Martin F."/>
        </authorList>
    </citation>
    <scope>NUCLEOTIDE SEQUENCE</scope>
    <source>
        <strain evidence="1">DAOM 197198</strain>
    </source>
</reference>
<protein>
    <submittedName>
        <fullName evidence="1">Uncharacterized protein</fullName>
    </submittedName>
</protein>